<evidence type="ECO:0000313" key="6">
    <source>
        <dbReference type="Proteomes" id="UP000233551"/>
    </source>
</evidence>
<protein>
    <recommendedName>
        <fullName evidence="7">Protein NIM1-INTERACTING 1</fullName>
    </recommendedName>
</protein>
<dbReference type="PANTHER" id="PTHR33669">
    <property type="entry name" value="PROTEIN NEGATIVE REGULATOR OF RESISTANCE"/>
    <property type="match status" value="1"/>
</dbReference>
<reference evidence="5 6" key="1">
    <citation type="submission" date="2017-11" db="EMBL/GenBank/DDBJ databases">
        <title>De-novo sequencing of pomegranate (Punica granatum L.) genome.</title>
        <authorList>
            <person name="Akparov Z."/>
            <person name="Amiraslanov A."/>
            <person name="Hajiyeva S."/>
            <person name="Abbasov M."/>
            <person name="Kaur K."/>
            <person name="Hamwieh A."/>
            <person name="Solovyev V."/>
            <person name="Salamov A."/>
            <person name="Braich B."/>
            <person name="Kosarev P."/>
            <person name="Mahmoud A."/>
            <person name="Hajiyev E."/>
            <person name="Babayeva S."/>
            <person name="Izzatullayeva V."/>
            <person name="Mammadov A."/>
            <person name="Mammadov A."/>
            <person name="Sharifova S."/>
            <person name="Ojaghi J."/>
            <person name="Eynullazada K."/>
            <person name="Bayramov B."/>
            <person name="Abdulazimova A."/>
            <person name="Shahmuradov I."/>
        </authorList>
    </citation>
    <scope>NUCLEOTIDE SEQUENCE [LARGE SCALE GENOMIC DNA]</scope>
    <source>
        <strain evidence="6">cv. AG2017</strain>
        <tissue evidence="5">Leaf</tissue>
    </source>
</reference>
<accession>A0A2I0L5X3</accession>
<sequence length="116" mass="13292">MEGDKKKRKAMEYDQQEADEDGKMEEFFALIRSTRDIRDHLIRSEAAPQEASKMNKREPNVWTPKFEPKDFAEGSRSCPAPPSETEEAGPSKEDDREDKEQGMRKDSSGLDLKLSL</sequence>
<feature type="region of interest" description="Disordered" evidence="4">
    <location>
        <begin position="41"/>
        <end position="116"/>
    </location>
</feature>
<evidence type="ECO:0000256" key="4">
    <source>
        <dbReference type="SAM" id="MobiDB-lite"/>
    </source>
</evidence>
<comment type="subcellular location">
    <subcellularLocation>
        <location evidence="1">Nucleus</location>
    </subcellularLocation>
</comment>
<dbReference type="EMBL" id="PGOL01000130">
    <property type="protein sequence ID" value="PKI76092.1"/>
    <property type="molecule type" value="Genomic_DNA"/>
</dbReference>
<feature type="compositionally biased region" description="Basic and acidic residues" evidence="4">
    <location>
        <begin position="89"/>
        <end position="108"/>
    </location>
</feature>
<gene>
    <name evidence="5" type="ORF">CRG98_003453</name>
</gene>
<evidence type="ECO:0000256" key="2">
    <source>
        <dbReference type="ARBA" id="ARBA00009937"/>
    </source>
</evidence>
<dbReference type="Proteomes" id="UP000233551">
    <property type="component" value="Unassembled WGS sequence"/>
</dbReference>
<organism evidence="5 6">
    <name type="scientific">Punica granatum</name>
    <name type="common">Pomegranate</name>
    <dbReference type="NCBI Taxonomy" id="22663"/>
    <lineage>
        <taxon>Eukaryota</taxon>
        <taxon>Viridiplantae</taxon>
        <taxon>Streptophyta</taxon>
        <taxon>Embryophyta</taxon>
        <taxon>Tracheophyta</taxon>
        <taxon>Spermatophyta</taxon>
        <taxon>Magnoliopsida</taxon>
        <taxon>eudicotyledons</taxon>
        <taxon>Gunneridae</taxon>
        <taxon>Pentapetalae</taxon>
        <taxon>rosids</taxon>
        <taxon>malvids</taxon>
        <taxon>Myrtales</taxon>
        <taxon>Lythraceae</taxon>
        <taxon>Punica</taxon>
    </lineage>
</organism>
<evidence type="ECO:0000313" key="5">
    <source>
        <dbReference type="EMBL" id="PKI76092.1"/>
    </source>
</evidence>
<feature type="compositionally biased region" description="Acidic residues" evidence="4">
    <location>
        <begin position="14"/>
        <end position="23"/>
    </location>
</feature>
<evidence type="ECO:0000256" key="3">
    <source>
        <dbReference type="ARBA" id="ARBA00023242"/>
    </source>
</evidence>
<dbReference type="PANTHER" id="PTHR33669:SF14">
    <property type="entry name" value="NRR REPRESSOR HOMOLOG 3"/>
    <property type="match status" value="1"/>
</dbReference>
<proteinExistence type="inferred from homology"/>
<name>A0A2I0L5X3_PUNGR</name>
<dbReference type="GO" id="GO:0005634">
    <property type="term" value="C:nucleus"/>
    <property type="evidence" value="ECO:0007669"/>
    <property type="project" value="UniProtKB-SubCell"/>
</dbReference>
<dbReference type="AlphaFoldDB" id="A0A2I0L5X3"/>
<evidence type="ECO:0000256" key="1">
    <source>
        <dbReference type="ARBA" id="ARBA00004123"/>
    </source>
</evidence>
<dbReference type="InterPro" id="IPR031425">
    <property type="entry name" value="NPR1/NH1-interacting"/>
</dbReference>
<dbReference type="GO" id="GO:0010112">
    <property type="term" value="P:regulation of systemic acquired resistance"/>
    <property type="evidence" value="ECO:0007669"/>
    <property type="project" value="InterPro"/>
</dbReference>
<evidence type="ECO:0008006" key="7">
    <source>
        <dbReference type="Google" id="ProtNLM"/>
    </source>
</evidence>
<comment type="similarity">
    <text evidence="2">Belongs to the NPR1-interactor family.</text>
</comment>
<comment type="caution">
    <text evidence="5">The sequence shown here is derived from an EMBL/GenBank/DDBJ whole genome shotgun (WGS) entry which is preliminary data.</text>
</comment>
<feature type="region of interest" description="Disordered" evidence="4">
    <location>
        <begin position="1"/>
        <end position="23"/>
    </location>
</feature>
<keyword evidence="3" id="KW-0539">Nucleus</keyword>
<dbReference type="STRING" id="22663.A0A2I0L5X3"/>
<dbReference type="Pfam" id="PF15699">
    <property type="entry name" value="NPR1_interact"/>
    <property type="match status" value="1"/>
</dbReference>
<keyword evidence="6" id="KW-1185">Reference proteome</keyword>